<accession>A0A841BPF2</accession>
<dbReference type="Pfam" id="PF12770">
    <property type="entry name" value="CHAT"/>
    <property type="match status" value="1"/>
</dbReference>
<feature type="domain" description="CHAT" evidence="1">
    <location>
        <begin position="1486"/>
        <end position="1762"/>
    </location>
</feature>
<evidence type="ECO:0000259" key="1">
    <source>
        <dbReference type="Pfam" id="PF12770"/>
    </source>
</evidence>
<evidence type="ECO:0000313" key="3">
    <source>
        <dbReference type="Proteomes" id="UP000587527"/>
    </source>
</evidence>
<dbReference type="RefSeq" id="WP_184834695.1">
    <property type="nucleotide sequence ID" value="NZ_JACHMN010000002.1"/>
</dbReference>
<proteinExistence type="predicted"/>
<keyword evidence="3" id="KW-1185">Reference proteome</keyword>
<dbReference type="EMBL" id="JACHMN010000002">
    <property type="protein sequence ID" value="MBB5868622.1"/>
    <property type="molecule type" value="Genomic_DNA"/>
</dbReference>
<dbReference type="InterPro" id="IPR011990">
    <property type="entry name" value="TPR-like_helical_dom_sf"/>
</dbReference>
<organism evidence="2 3">
    <name type="scientific">Allocatelliglobosispora scoriae</name>
    <dbReference type="NCBI Taxonomy" id="643052"/>
    <lineage>
        <taxon>Bacteria</taxon>
        <taxon>Bacillati</taxon>
        <taxon>Actinomycetota</taxon>
        <taxon>Actinomycetes</taxon>
        <taxon>Micromonosporales</taxon>
        <taxon>Micromonosporaceae</taxon>
        <taxon>Allocatelliglobosispora</taxon>
    </lineage>
</organism>
<evidence type="ECO:0000313" key="2">
    <source>
        <dbReference type="EMBL" id="MBB5868622.1"/>
    </source>
</evidence>
<sequence length="1764" mass="193690">MANLRRTRHQLSGDQADLTRSIDARRRSLLAEGVAPVRMARRYAALGRSLFRRSTIDGWAGAAQDADESVRMLTQALQLTPSGHRAQMQLCLDLSFVLASRDAANESDSDLEESLRLAQQARSLAVNDRQRAECLAVEADRWLARHIRHADPLDVLRAVDLAQQAVDLTPAAERRDLSDRLSLLALAQQARNVQTPEVATLDALIATLHRLLDVATAPEDRATAFLALRRTLADKFELTGEPETLNAAIAAARQECESSTDPAERITSVSALEDLLHQRHELTGRQEDLDECITLAQHCVELSDDDIQRSAHLLTLGVRLETRFDLLDMLQDLEESIAAHRASLALTPRGGTTRSRRLSSLDDVLHKRYKRLGEQADLDGCIEAMSDAVRIRGDEAPPWYVTALASRYVSKYEATRDPRMLEEAIQLRERALATADSDRPDHANRLANTLIDRFWLEHRADDIRRCIELYQFALDHSSDTADQAVFAGNLGLALENLFEQSKDAADLDLAVQARARAVVLTPADARERPVRLAAWANRLLARYRATRQVSDVDAAIGALAEAVDLADPTDPELATWLSKLGGAWRSRFFATGERSAIDEAVTAFERGAQVTPTGHRHQAAGLAHVGDALVIRFHRYEDVADLDRAFDFARAAIQAAEHSGPAGHFHCELAELHRRRYRFTGDAGELDREIEARLLGTAPGERNLGIQPDCHLQLSIAFRLRHEVSEIQQDLQAWIAHSQIAVDAAAVASATLTSGLKHLAWGFDTAYQKSGIIDDLEQEIATRQRVVEVLPESDGDRVIQQGLLADAYWSRYRALREGGDLDKCIAILVDVVGLAPTDHPARDTWLFDLAIGHRERYRLTGAAADLNLAIEFRRQRLDAAGQSGRRASDLESLARDLWTRYEPPEGVADLDEVIDLRREALALTAEPAARLPLLQGLGSALGARIDLGFSLRADPSGAAAVAYVSDGVLITGEAVAIAEAAGMLTAATLSEHAWALWLSFFVRGVAADFDNAVSALERAIRIGADEPEQQERRATLAYLRQARYLLAGSSTDLAGVDDALDGLVNADELEPMARTLFQMIGWMRDPVAGSDDSYAGADTYGARTDLDADQSMQAMIILNRAMAALSRLQTQEDIAPLHRTIDETRQLATVMADQSANWAAIQVFLCVMINERFARTQDEQDLEEIIMLGAQALATLSPGRFERSMLLDLLANALLIRHLRDGDSGDGWREAARLWEEAARDELLPALSRLTAARRWGQVAMTAGEWHEACRAFTIAIDVLPLLAWRGLDHEDAQEALAPTRGLAGEACAAAIAAGQPDLAVELLEQARGVLWTQLLDGNTDLTALREDHPQLADEMEAVRGELDNPNLTAGFDDSVSHTRALMRRWNELVGRVRELEGWQHLLKPPRIDDLRSGMGDSDIVVLLNVSSWRSDALIVDKTSVRVVELPDLDLPTVLQNHGRYLNALTTFDRHRSVVNRLAMERTITETLIWLWHAATAPVMTLLGLSPSTDRRTISHVWWCPTGPLTLFPVHAAGDHTVSGATVLDRVISSYTPTLRALSETPSTPRTSDPGTMVLVGMNETPGAAPLPQVRQEISHIQSLLDGSLVLDEHSATVQTVKDALGRYSIAHLSCHGTQNLERPSRGGILLRDGLLTMNELSTGPGRHLAVLTACQTATTGTSNPDEAISLASAMQYHGWGQVIATLWSVADDTSFQVVQQFYTSVAEDGQLMAGRAAGALHDAVVALRDREPLRPSRWSAFIHAGRA</sequence>
<protein>
    <submittedName>
        <fullName evidence="2">Tetratricopeptide (TPR) repeat protein</fullName>
    </submittedName>
</protein>
<reference evidence="2 3" key="1">
    <citation type="submission" date="2020-08" db="EMBL/GenBank/DDBJ databases">
        <title>Sequencing the genomes of 1000 actinobacteria strains.</title>
        <authorList>
            <person name="Klenk H.-P."/>
        </authorList>
    </citation>
    <scope>NUCLEOTIDE SEQUENCE [LARGE SCALE GENOMIC DNA]</scope>
    <source>
        <strain evidence="2 3">DSM 45362</strain>
    </source>
</reference>
<name>A0A841BPF2_9ACTN</name>
<gene>
    <name evidence="2" type="ORF">F4553_002001</name>
</gene>
<dbReference type="Proteomes" id="UP000587527">
    <property type="component" value="Unassembled WGS sequence"/>
</dbReference>
<dbReference type="InterPro" id="IPR024983">
    <property type="entry name" value="CHAT_dom"/>
</dbReference>
<comment type="caution">
    <text evidence="2">The sequence shown here is derived from an EMBL/GenBank/DDBJ whole genome shotgun (WGS) entry which is preliminary data.</text>
</comment>
<dbReference type="Gene3D" id="1.25.40.10">
    <property type="entry name" value="Tetratricopeptide repeat domain"/>
    <property type="match status" value="2"/>
</dbReference>